<proteinExistence type="predicted"/>
<keyword evidence="1" id="KW-0704">Schiff base</keyword>
<dbReference type="InterPro" id="IPR001585">
    <property type="entry name" value="TAL/FSA"/>
</dbReference>
<keyword evidence="3" id="KW-1185">Reference proteome</keyword>
<name>A0ABZ2WFJ6_9HYPO</name>
<dbReference type="Gene3D" id="3.20.20.70">
    <property type="entry name" value="Aldolase class I"/>
    <property type="match status" value="1"/>
</dbReference>
<dbReference type="Proteomes" id="UP001489902">
    <property type="component" value="Chromosome 1"/>
</dbReference>
<dbReference type="PANTHER" id="PTHR10683:SF39">
    <property type="entry name" value="TRANSALDOLASE"/>
    <property type="match status" value="1"/>
</dbReference>
<accession>A0ABZ2WFJ6</accession>
<dbReference type="EMBL" id="CP151260">
    <property type="protein sequence ID" value="WZH39100.1"/>
    <property type="molecule type" value="Genomic_DNA"/>
</dbReference>
<evidence type="ECO:0008006" key="4">
    <source>
        <dbReference type="Google" id="ProtNLM"/>
    </source>
</evidence>
<sequence>MDPAEAKRFLPFKPHDQTSNQRLVYEQMVSPEIHELLLRTVKVGKDEGWEVILARMSALLCARNIDNLQGRVLLQSSAFHAYDTEEVVAQARLYTREFQKVGIPKDRICIKIPSTGPALCASLILLDEGIRTLGTTIFSVVQAIAASQAGTLSISPYYNPPWYHADRKQWPDVEDPALEHPMSPRLLQIQHIYKRIGDETGKKQPLLKPASFISAREAMAIGEIGCEHATIPEDVLLQLSLLDADTNPPPGADAAKQVGVPSARIAHLVETDPLAGPGWNGELPSTDVDYLVNNGAALDEAIAADPVAKRGLYEALEAFKQNELQSRTTIEEVLKQYQG</sequence>
<evidence type="ECO:0000313" key="3">
    <source>
        <dbReference type="Proteomes" id="UP001489902"/>
    </source>
</evidence>
<dbReference type="SUPFAM" id="SSF51569">
    <property type="entry name" value="Aldolase"/>
    <property type="match status" value="1"/>
</dbReference>
<evidence type="ECO:0000256" key="1">
    <source>
        <dbReference type="ARBA" id="ARBA00023270"/>
    </source>
</evidence>
<dbReference type="PANTHER" id="PTHR10683">
    <property type="entry name" value="TRANSALDOLASE"/>
    <property type="match status" value="1"/>
</dbReference>
<dbReference type="InterPro" id="IPR013785">
    <property type="entry name" value="Aldolase_TIM"/>
</dbReference>
<gene>
    <name evidence="2" type="ORF">QYS62_000008</name>
</gene>
<organism evidence="2 3">
    <name type="scientific">Fusarium acuminatum</name>
    <dbReference type="NCBI Taxonomy" id="5515"/>
    <lineage>
        <taxon>Eukaryota</taxon>
        <taxon>Fungi</taxon>
        <taxon>Dikarya</taxon>
        <taxon>Ascomycota</taxon>
        <taxon>Pezizomycotina</taxon>
        <taxon>Sordariomycetes</taxon>
        <taxon>Hypocreomycetidae</taxon>
        <taxon>Hypocreales</taxon>
        <taxon>Nectriaceae</taxon>
        <taxon>Fusarium</taxon>
        <taxon>Fusarium tricinctum species complex</taxon>
    </lineage>
</organism>
<reference evidence="2 3" key="1">
    <citation type="submission" date="2024-04" db="EMBL/GenBank/DDBJ databases">
        <title>Complete genome sequence of Fusarium acuminatum.</title>
        <authorList>
            <person name="Lan B."/>
        </authorList>
    </citation>
    <scope>NUCLEOTIDE SEQUENCE [LARGE SCALE GENOMIC DNA]</scope>
    <source>
        <strain evidence="2">1A</strain>
    </source>
</reference>
<protein>
    <recommendedName>
        <fullName evidence="4">Transaldolase</fullName>
    </recommendedName>
</protein>
<evidence type="ECO:0000313" key="2">
    <source>
        <dbReference type="EMBL" id="WZH39100.1"/>
    </source>
</evidence>
<dbReference type="Pfam" id="PF00923">
    <property type="entry name" value="TAL_FSA"/>
    <property type="match status" value="1"/>
</dbReference>